<proteinExistence type="predicted"/>
<name>A0A0J1AA17_ACIBA</name>
<gene>
    <name evidence="1" type="ORF">T630_2378</name>
</gene>
<sequence>MGWEIPIFHFRVNGEPRVLAYLKPHASEAYTKELSYVYDLVNDELNEYFNDDEFTYNSNELRLFYLQRPAEAFILWHPDQVDNQEQIQFVYGIGIPNANRLTTIDIPEIPESFPHIFWDKTEDQ</sequence>
<accession>A0A0J1AA17</accession>
<evidence type="ECO:0000313" key="1">
    <source>
        <dbReference type="EMBL" id="KLT91319.1"/>
    </source>
</evidence>
<dbReference type="EMBL" id="JPHZ01000007">
    <property type="protein sequence ID" value="KLT91319.1"/>
    <property type="molecule type" value="Genomic_DNA"/>
</dbReference>
<organism evidence="1 2">
    <name type="scientific">Acinetobacter baumannii MRSN 3527</name>
    <dbReference type="NCBI Taxonomy" id="1409923"/>
    <lineage>
        <taxon>Bacteria</taxon>
        <taxon>Pseudomonadati</taxon>
        <taxon>Pseudomonadota</taxon>
        <taxon>Gammaproteobacteria</taxon>
        <taxon>Moraxellales</taxon>
        <taxon>Moraxellaceae</taxon>
        <taxon>Acinetobacter</taxon>
        <taxon>Acinetobacter calcoaceticus/baumannii complex</taxon>
    </lineage>
</organism>
<dbReference type="AlphaFoldDB" id="A0A0J1AA17"/>
<comment type="caution">
    <text evidence="1">The sequence shown here is derived from an EMBL/GenBank/DDBJ whole genome shotgun (WGS) entry which is preliminary data.</text>
</comment>
<reference evidence="1 2" key="1">
    <citation type="submission" date="2014-07" db="EMBL/GenBank/DDBJ databases">
        <authorList>
            <person name="Harkins D.M."/>
            <person name="Lesho E."/>
            <person name="Waterman P.E."/>
            <person name="Chan A."/>
            <person name="Fouts D.E."/>
        </authorList>
    </citation>
    <scope>NUCLEOTIDE SEQUENCE [LARGE SCALE GENOMIC DNA]</scope>
    <source>
        <strain evidence="1 2">MRSN 3527</strain>
    </source>
</reference>
<dbReference type="RefSeq" id="WP_000539651.1">
    <property type="nucleotide sequence ID" value="NZ_JPHZ01000007.1"/>
</dbReference>
<protein>
    <submittedName>
        <fullName evidence="1">Uncharacterized protein</fullName>
    </submittedName>
</protein>
<evidence type="ECO:0000313" key="2">
    <source>
        <dbReference type="Proteomes" id="UP000036122"/>
    </source>
</evidence>
<dbReference type="PATRIC" id="fig|1409923.3.peg.537"/>
<dbReference type="Proteomes" id="UP000036122">
    <property type="component" value="Unassembled WGS sequence"/>
</dbReference>